<name>A0A5Q4ZVL0_9BURK</name>
<proteinExistence type="predicted"/>
<accession>A0A5Q4ZVL0</accession>
<protein>
    <submittedName>
        <fullName evidence="1">Uncharacterized protein</fullName>
    </submittedName>
</protein>
<dbReference type="Proteomes" id="UP000325811">
    <property type="component" value="Chromosome II"/>
</dbReference>
<keyword evidence="2" id="KW-1185">Reference proteome</keyword>
<organism evidence="1 2">
    <name type="scientific">Paraburkholderia dioscoreae</name>
    <dbReference type="NCBI Taxonomy" id="2604047"/>
    <lineage>
        <taxon>Bacteria</taxon>
        <taxon>Pseudomonadati</taxon>
        <taxon>Pseudomonadota</taxon>
        <taxon>Betaproteobacteria</taxon>
        <taxon>Burkholderiales</taxon>
        <taxon>Burkholderiaceae</taxon>
        <taxon>Paraburkholderia</taxon>
    </lineage>
</organism>
<dbReference type="KEGG" id="pdio:PDMSB3_2728.1"/>
<gene>
    <name evidence="1" type="ORF">PDMSB3_2728</name>
</gene>
<evidence type="ECO:0000313" key="2">
    <source>
        <dbReference type="Proteomes" id="UP000325811"/>
    </source>
</evidence>
<reference evidence="1 2" key="1">
    <citation type="submission" date="2019-08" db="EMBL/GenBank/DDBJ databases">
        <authorList>
            <person name="Herpell B J."/>
        </authorList>
    </citation>
    <scope>NUCLEOTIDE SEQUENCE [LARGE SCALE GENOMIC DNA]</scope>
    <source>
        <strain evidence="2">Msb3</strain>
    </source>
</reference>
<dbReference type="AlphaFoldDB" id="A0A5Q4ZVL0"/>
<sequence length="76" mass="8662">MSGSARMCAALEHRRCSVLIRPATGRDADSSYPLAFDLERRRAAWHDRGSQEAFFSVEFSCVLLDFSCGKFRVFLR</sequence>
<dbReference type="EMBL" id="LR699554">
    <property type="protein sequence ID" value="VVD34012.1"/>
    <property type="molecule type" value="Genomic_DNA"/>
</dbReference>
<evidence type="ECO:0000313" key="1">
    <source>
        <dbReference type="EMBL" id="VVD34012.1"/>
    </source>
</evidence>